<evidence type="ECO:0000313" key="3">
    <source>
        <dbReference type="Proteomes" id="UP001519460"/>
    </source>
</evidence>
<reference evidence="2 3" key="1">
    <citation type="journal article" date="2023" name="Sci. Data">
        <title>Genome assembly of the Korean intertidal mud-creeper Batillaria attramentaria.</title>
        <authorList>
            <person name="Patra A.K."/>
            <person name="Ho P.T."/>
            <person name="Jun S."/>
            <person name="Lee S.J."/>
            <person name="Kim Y."/>
            <person name="Won Y.J."/>
        </authorList>
    </citation>
    <scope>NUCLEOTIDE SEQUENCE [LARGE SCALE GENOMIC DNA]</scope>
    <source>
        <strain evidence="2">Wonlab-2016</strain>
    </source>
</reference>
<accession>A0ABD0JCQ9</accession>
<sequence>MHTNKEVQCTAHSAIIYALQPPHPFPKLIPPPPSPEPRPEREKTPTTELPFCLNTLDLSTQQEHMTGTGKKSRPHGLLLAFTGTGLIPKNQNHYNVPPMCLA</sequence>
<feature type="compositionally biased region" description="Pro residues" evidence="1">
    <location>
        <begin position="22"/>
        <end position="36"/>
    </location>
</feature>
<protein>
    <submittedName>
        <fullName evidence="2">Uncharacterized protein</fullName>
    </submittedName>
</protein>
<comment type="caution">
    <text evidence="2">The sequence shown here is derived from an EMBL/GenBank/DDBJ whole genome shotgun (WGS) entry which is preliminary data.</text>
</comment>
<name>A0ABD0JCQ9_9CAEN</name>
<keyword evidence="3" id="KW-1185">Reference proteome</keyword>
<dbReference type="EMBL" id="JACVVK020000497">
    <property type="protein sequence ID" value="KAK7471330.1"/>
    <property type="molecule type" value="Genomic_DNA"/>
</dbReference>
<evidence type="ECO:0000313" key="2">
    <source>
        <dbReference type="EMBL" id="KAK7471330.1"/>
    </source>
</evidence>
<gene>
    <name evidence="2" type="ORF">BaRGS_00036005</name>
</gene>
<dbReference type="AlphaFoldDB" id="A0ABD0JCQ9"/>
<evidence type="ECO:0000256" key="1">
    <source>
        <dbReference type="SAM" id="MobiDB-lite"/>
    </source>
</evidence>
<dbReference type="Proteomes" id="UP001519460">
    <property type="component" value="Unassembled WGS sequence"/>
</dbReference>
<organism evidence="2 3">
    <name type="scientific">Batillaria attramentaria</name>
    <dbReference type="NCBI Taxonomy" id="370345"/>
    <lineage>
        <taxon>Eukaryota</taxon>
        <taxon>Metazoa</taxon>
        <taxon>Spiralia</taxon>
        <taxon>Lophotrochozoa</taxon>
        <taxon>Mollusca</taxon>
        <taxon>Gastropoda</taxon>
        <taxon>Caenogastropoda</taxon>
        <taxon>Sorbeoconcha</taxon>
        <taxon>Cerithioidea</taxon>
        <taxon>Batillariidae</taxon>
        <taxon>Batillaria</taxon>
    </lineage>
</organism>
<proteinExistence type="predicted"/>
<feature type="region of interest" description="Disordered" evidence="1">
    <location>
        <begin position="22"/>
        <end position="48"/>
    </location>
</feature>